<organism evidence="3 4">
    <name type="scientific">Aspergillus leporis</name>
    <dbReference type="NCBI Taxonomy" id="41062"/>
    <lineage>
        <taxon>Eukaryota</taxon>
        <taxon>Fungi</taxon>
        <taxon>Dikarya</taxon>
        <taxon>Ascomycota</taxon>
        <taxon>Pezizomycotina</taxon>
        <taxon>Eurotiomycetes</taxon>
        <taxon>Eurotiomycetidae</taxon>
        <taxon>Eurotiales</taxon>
        <taxon>Aspergillaceae</taxon>
        <taxon>Aspergillus</taxon>
        <taxon>Aspergillus subgen. Circumdati</taxon>
    </lineage>
</organism>
<keyword evidence="2" id="KW-0472">Membrane</keyword>
<accession>A0A5N5WXE6</accession>
<keyword evidence="2" id="KW-0812">Transmembrane</keyword>
<sequence>MSKPPVKPIKPFSEDKIQQCPESDGPEIEHVEQISGPRTGLHSNSNTPVDMADKCQFYSPKAPLSSCTLANARAALQQLLLKSRYDSSYIPLSDSGSQSPIRLPAQPPPAMVAGQFGIQNYRRSSCQSAYSSSGFIARCAQAGMLPAISFGDDAPMPRWRMQRVQLLAPGNPALRWMFDAGPKFARYGWTDDIIYEYAYRWLEDALDNPSSRRHVRCKVLDATTVADNEISLPIPPPAPNTTYFQSWSGAWDTNNSSGYLRTDHERPRMARPLDYDPELNRYRLAGTLRKASTDEGQPMSPGGYRWVWFIVAFLVLSMFLCLFLNQMTVR</sequence>
<evidence type="ECO:0000313" key="3">
    <source>
        <dbReference type="EMBL" id="KAB8071904.1"/>
    </source>
</evidence>
<evidence type="ECO:0000313" key="4">
    <source>
        <dbReference type="Proteomes" id="UP000326565"/>
    </source>
</evidence>
<protein>
    <submittedName>
        <fullName evidence="3">Uncharacterized protein</fullName>
    </submittedName>
</protein>
<dbReference type="EMBL" id="ML732260">
    <property type="protein sequence ID" value="KAB8071904.1"/>
    <property type="molecule type" value="Genomic_DNA"/>
</dbReference>
<name>A0A5N5WXE6_9EURO</name>
<feature type="transmembrane region" description="Helical" evidence="2">
    <location>
        <begin position="306"/>
        <end position="324"/>
    </location>
</feature>
<feature type="region of interest" description="Disordered" evidence="1">
    <location>
        <begin position="1"/>
        <end position="29"/>
    </location>
</feature>
<evidence type="ECO:0000256" key="2">
    <source>
        <dbReference type="SAM" id="Phobius"/>
    </source>
</evidence>
<dbReference type="AlphaFoldDB" id="A0A5N5WXE6"/>
<evidence type="ECO:0000256" key="1">
    <source>
        <dbReference type="SAM" id="MobiDB-lite"/>
    </source>
</evidence>
<dbReference type="OrthoDB" id="4506111at2759"/>
<proteinExistence type="predicted"/>
<keyword evidence="4" id="KW-1185">Reference proteome</keyword>
<gene>
    <name evidence="3" type="ORF">BDV29DRAFT_197112</name>
</gene>
<keyword evidence="2" id="KW-1133">Transmembrane helix</keyword>
<dbReference type="Proteomes" id="UP000326565">
    <property type="component" value="Unassembled WGS sequence"/>
</dbReference>
<reference evidence="3 4" key="1">
    <citation type="submission" date="2019-04" db="EMBL/GenBank/DDBJ databases">
        <title>Friends and foes A comparative genomics study of 23 Aspergillus species from section Flavi.</title>
        <authorList>
            <consortium name="DOE Joint Genome Institute"/>
            <person name="Kjaerbolling I."/>
            <person name="Vesth T."/>
            <person name="Frisvad J.C."/>
            <person name="Nybo J.L."/>
            <person name="Theobald S."/>
            <person name="Kildgaard S."/>
            <person name="Isbrandt T."/>
            <person name="Kuo A."/>
            <person name="Sato A."/>
            <person name="Lyhne E.K."/>
            <person name="Kogle M.E."/>
            <person name="Wiebenga A."/>
            <person name="Kun R.S."/>
            <person name="Lubbers R.J."/>
            <person name="Makela M.R."/>
            <person name="Barry K."/>
            <person name="Chovatia M."/>
            <person name="Clum A."/>
            <person name="Daum C."/>
            <person name="Haridas S."/>
            <person name="He G."/>
            <person name="LaButti K."/>
            <person name="Lipzen A."/>
            <person name="Mondo S."/>
            <person name="Riley R."/>
            <person name="Salamov A."/>
            <person name="Simmons B.A."/>
            <person name="Magnuson J.K."/>
            <person name="Henrissat B."/>
            <person name="Mortensen U.H."/>
            <person name="Larsen T.O."/>
            <person name="Devries R.P."/>
            <person name="Grigoriev I.V."/>
            <person name="Machida M."/>
            <person name="Baker S.E."/>
            <person name="Andersen M.R."/>
        </authorList>
    </citation>
    <scope>NUCLEOTIDE SEQUENCE [LARGE SCALE GENOMIC DNA]</scope>
    <source>
        <strain evidence="3 4">CBS 151.66</strain>
    </source>
</reference>